<keyword evidence="4" id="KW-1003">Cell membrane</keyword>
<dbReference type="GO" id="GO:0046872">
    <property type="term" value="F:metal ion binding"/>
    <property type="evidence" value="ECO:0007669"/>
    <property type="project" value="UniProtKB-KW"/>
</dbReference>
<evidence type="ECO:0000256" key="9">
    <source>
        <dbReference type="ARBA" id="ARBA00022833"/>
    </source>
</evidence>
<comment type="cofactor">
    <cofactor evidence="1">
        <name>Mg(2+)</name>
        <dbReference type="ChEBI" id="CHEBI:18420"/>
    </cofactor>
</comment>
<keyword evidence="7" id="KW-0479">Metal-binding</keyword>
<dbReference type="PANTHER" id="PTHR11596">
    <property type="entry name" value="ALKALINE PHOSPHATASE"/>
    <property type="match status" value="1"/>
</dbReference>
<evidence type="ECO:0000256" key="13">
    <source>
        <dbReference type="ARBA" id="ARBA00023288"/>
    </source>
</evidence>
<dbReference type="InterPro" id="IPR001952">
    <property type="entry name" value="Alkaline_phosphatase"/>
</dbReference>
<dbReference type="AlphaFoldDB" id="A0A3B0Y937"/>
<dbReference type="EC" id="3.1.3.1" evidence="14"/>
<evidence type="ECO:0000256" key="6">
    <source>
        <dbReference type="ARBA" id="ARBA00022622"/>
    </source>
</evidence>
<evidence type="ECO:0000256" key="2">
    <source>
        <dbReference type="ARBA" id="ARBA00001947"/>
    </source>
</evidence>
<dbReference type="Pfam" id="PF00245">
    <property type="entry name" value="Alk_phosphatase"/>
    <property type="match status" value="1"/>
</dbReference>
<keyword evidence="12" id="KW-0325">Glycoprotein</keyword>
<reference evidence="14" key="1">
    <citation type="submission" date="2018-06" db="EMBL/GenBank/DDBJ databases">
        <authorList>
            <person name="Zhirakovskaya E."/>
        </authorList>
    </citation>
    <scope>NUCLEOTIDE SEQUENCE</scope>
</reference>
<evidence type="ECO:0000256" key="7">
    <source>
        <dbReference type="ARBA" id="ARBA00022723"/>
    </source>
</evidence>
<dbReference type="GO" id="GO:0005886">
    <property type="term" value="C:plasma membrane"/>
    <property type="evidence" value="ECO:0007669"/>
    <property type="project" value="UniProtKB-SubCell"/>
</dbReference>
<keyword evidence="8 14" id="KW-0378">Hydrolase</keyword>
<organism evidence="14">
    <name type="scientific">hydrothermal vent metagenome</name>
    <dbReference type="NCBI Taxonomy" id="652676"/>
    <lineage>
        <taxon>unclassified sequences</taxon>
        <taxon>metagenomes</taxon>
        <taxon>ecological metagenomes</taxon>
    </lineage>
</organism>
<evidence type="ECO:0000313" key="14">
    <source>
        <dbReference type="EMBL" id="VAW70669.1"/>
    </source>
</evidence>
<comment type="subcellular location">
    <subcellularLocation>
        <location evidence="3">Cell membrane</location>
        <topology evidence="3">Lipid-anchor</topology>
        <topology evidence="3">GPI-anchor</topology>
    </subcellularLocation>
</comment>
<sequence length="542" mass="59517">MKPRKFFKPLLIAAINAALLNVAHAGPADESPSKWFSDGEQAVNAAMHLNANKQQAKNIILFVADGMGISTATAARILQGQLNGETGEENQLSFEIMPYVALSKTYNTNQQTPDSAGTMTAMMTGVKSKAGVIAVNQNVLRADCASSKGNELTTFLEQAEMAGLSTGVVTTARLTHATPAATYAHVPERNWEDDHDLTQEAVDNECKDIARQLIEFPYGDGIEVAMGGGRRNFWPRNLADLEDEGKTGERDDQRNLTEEWVNNYNNSAFVWNKQQFDEIDTESTDHLLALFDRSHMEYDADRTNDIAGEPSLTEMTRKAIDILQKNDKGYFLMVESGRVDHGHHAGNAYRALTDAIEFSNAVKAAMEKTNADETLIIVTADHSHVFTIAGYPTRGNPILGKVLENDKSGEAKETVAVANDGMPYTTVGYANGRGFDMLETGGDTRYKTPINAGRVVDLTSFDTEDEGFHQEALVGLKAETHSAEDVAIYADGPGAYLMHGLQEQNYIYHVMNRASKMEKRIKGEGDGENSLLNWWNGINSEF</sequence>
<proteinExistence type="predicted"/>
<accession>A0A3B0Y937</accession>
<keyword evidence="13" id="KW-0449">Lipoprotein</keyword>
<keyword evidence="9" id="KW-0862">Zinc</keyword>
<keyword evidence="11" id="KW-0472">Membrane</keyword>
<gene>
    <name evidence="14" type="ORF">MNBD_GAMMA09-2863</name>
</gene>
<evidence type="ECO:0000256" key="5">
    <source>
        <dbReference type="ARBA" id="ARBA00022553"/>
    </source>
</evidence>
<evidence type="ECO:0000256" key="3">
    <source>
        <dbReference type="ARBA" id="ARBA00004609"/>
    </source>
</evidence>
<protein>
    <submittedName>
        <fullName evidence="14">Alkaline phosphatase</fullName>
        <ecNumber evidence="14">3.1.3.1</ecNumber>
    </submittedName>
</protein>
<evidence type="ECO:0000256" key="11">
    <source>
        <dbReference type="ARBA" id="ARBA00023136"/>
    </source>
</evidence>
<dbReference type="FunFam" id="3.40.720.10:FF:000008">
    <property type="entry name" value="Alkaline phosphatase"/>
    <property type="match status" value="1"/>
</dbReference>
<dbReference type="PANTHER" id="PTHR11596:SF5">
    <property type="entry name" value="ALKALINE PHOSPHATASE"/>
    <property type="match status" value="1"/>
</dbReference>
<evidence type="ECO:0000256" key="10">
    <source>
        <dbReference type="ARBA" id="ARBA00022842"/>
    </source>
</evidence>
<dbReference type="CDD" id="cd16012">
    <property type="entry name" value="ALP"/>
    <property type="match status" value="1"/>
</dbReference>
<comment type="cofactor">
    <cofactor evidence="2">
        <name>Zn(2+)</name>
        <dbReference type="ChEBI" id="CHEBI:29105"/>
    </cofactor>
</comment>
<dbReference type="GO" id="GO:0004035">
    <property type="term" value="F:alkaline phosphatase activity"/>
    <property type="evidence" value="ECO:0007669"/>
    <property type="project" value="UniProtKB-EC"/>
</dbReference>
<dbReference type="SUPFAM" id="SSF53649">
    <property type="entry name" value="Alkaline phosphatase-like"/>
    <property type="match status" value="1"/>
</dbReference>
<keyword evidence="6" id="KW-0336">GPI-anchor</keyword>
<keyword evidence="10" id="KW-0460">Magnesium</keyword>
<evidence type="ECO:0000256" key="4">
    <source>
        <dbReference type="ARBA" id="ARBA00022475"/>
    </source>
</evidence>
<dbReference type="SMART" id="SM00098">
    <property type="entry name" value="alkPPc"/>
    <property type="match status" value="1"/>
</dbReference>
<keyword evidence="5" id="KW-0597">Phosphoprotein</keyword>
<dbReference type="EMBL" id="UOFI01000204">
    <property type="protein sequence ID" value="VAW70669.1"/>
    <property type="molecule type" value="Genomic_DNA"/>
</dbReference>
<evidence type="ECO:0000256" key="12">
    <source>
        <dbReference type="ARBA" id="ARBA00023180"/>
    </source>
</evidence>
<dbReference type="PRINTS" id="PR00113">
    <property type="entry name" value="ALKPHPHTASE"/>
</dbReference>
<dbReference type="GO" id="GO:0098552">
    <property type="term" value="C:side of membrane"/>
    <property type="evidence" value="ECO:0007669"/>
    <property type="project" value="UniProtKB-KW"/>
</dbReference>
<dbReference type="InterPro" id="IPR017850">
    <property type="entry name" value="Alkaline_phosphatase_core_sf"/>
</dbReference>
<evidence type="ECO:0000256" key="8">
    <source>
        <dbReference type="ARBA" id="ARBA00022801"/>
    </source>
</evidence>
<name>A0A3B0Y937_9ZZZZ</name>
<evidence type="ECO:0000256" key="1">
    <source>
        <dbReference type="ARBA" id="ARBA00001946"/>
    </source>
</evidence>
<dbReference type="Gene3D" id="3.40.720.10">
    <property type="entry name" value="Alkaline Phosphatase, subunit A"/>
    <property type="match status" value="1"/>
</dbReference>